<accession>A0A165CCD1</accession>
<dbReference type="RefSeq" id="XP_040760295.1">
    <property type="nucleotide sequence ID" value="XM_040914665.1"/>
</dbReference>
<feature type="region of interest" description="Disordered" evidence="1">
    <location>
        <begin position="69"/>
        <end position="88"/>
    </location>
</feature>
<dbReference type="OrthoDB" id="2804645at2759"/>
<feature type="region of interest" description="Disordered" evidence="1">
    <location>
        <begin position="417"/>
        <end position="472"/>
    </location>
</feature>
<feature type="region of interest" description="Disordered" evidence="1">
    <location>
        <begin position="345"/>
        <end position="366"/>
    </location>
</feature>
<organism evidence="2 3">
    <name type="scientific">Laetiporus sulphureus 93-53</name>
    <dbReference type="NCBI Taxonomy" id="1314785"/>
    <lineage>
        <taxon>Eukaryota</taxon>
        <taxon>Fungi</taxon>
        <taxon>Dikarya</taxon>
        <taxon>Basidiomycota</taxon>
        <taxon>Agaricomycotina</taxon>
        <taxon>Agaricomycetes</taxon>
        <taxon>Polyporales</taxon>
        <taxon>Laetiporus</taxon>
    </lineage>
</organism>
<protein>
    <submittedName>
        <fullName evidence="2">Uncharacterized protein</fullName>
    </submittedName>
</protein>
<proteinExistence type="predicted"/>
<name>A0A165CCD1_9APHY</name>
<dbReference type="AlphaFoldDB" id="A0A165CCD1"/>
<reference evidence="2 3" key="1">
    <citation type="journal article" date="2016" name="Mol. Biol. Evol.">
        <title>Comparative Genomics of Early-Diverging Mushroom-Forming Fungi Provides Insights into the Origins of Lignocellulose Decay Capabilities.</title>
        <authorList>
            <person name="Nagy L.G."/>
            <person name="Riley R."/>
            <person name="Tritt A."/>
            <person name="Adam C."/>
            <person name="Daum C."/>
            <person name="Floudas D."/>
            <person name="Sun H."/>
            <person name="Yadav J.S."/>
            <person name="Pangilinan J."/>
            <person name="Larsson K.H."/>
            <person name="Matsuura K."/>
            <person name="Barry K."/>
            <person name="Labutti K."/>
            <person name="Kuo R."/>
            <person name="Ohm R.A."/>
            <person name="Bhattacharya S.S."/>
            <person name="Shirouzu T."/>
            <person name="Yoshinaga Y."/>
            <person name="Martin F.M."/>
            <person name="Grigoriev I.V."/>
            <person name="Hibbett D.S."/>
        </authorList>
    </citation>
    <scope>NUCLEOTIDE SEQUENCE [LARGE SCALE GENOMIC DNA]</scope>
    <source>
        <strain evidence="2 3">93-53</strain>
    </source>
</reference>
<gene>
    <name evidence="2" type="ORF">LAESUDRAFT_815202</name>
</gene>
<evidence type="ECO:0000313" key="3">
    <source>
        <dbReference type="Proteomes" id="UP000076871"/>
    </source>
</evidence>
<dbReference type="Proteomes" id="UP000076871">
    <property type="component" value="Unassembled WGS sequence"/>
</dbReference>
<dbReference type="InParanoid" id="A0A165CCD1"/>
<evidence type="ECO:0000256" key="1">
    <source>
        <dbReference type="SAM" id="MobiDB-lite"/>
    </source>
</evidence>
<feature type="region of interest" description="Disordered" evidence="1">
    <location>
        <begin position="202"/>
        <end position="268"/>
    </location>
</feature>
<keyword evidence="3" id="KW-1185">Reference proteome</keyword>
<dbReference type="EMBL" id="KV427651">
    <property type="protein sequence ID" value="KZT02555.1"/>
    <property type="molecule type" value="Genomic_DNA"/>
</dbReference>
<evidence type="ECO:0000313" key="2">
    <source>
        <dbReference type="EMBL" id="KZT02555.1"/>
    </source>
</evidence>
<dbReference type="GeneID" id="63831692"/>
<sequence length="505" mass="55425">MAFTYVPDFIIKRKRKRCADVDDDTDDEEMKCSVLPGRPASPNEGAQGPVVVETLCAISPQCIAPHVSSAAQANPGAQHHRSPTSDSLKSHITVDDFLRWSAQTPKSRYGQSKRHRVHFETQIIHDDGHNFRNNKSFEIRAAVHNGNGGMVKRSRVPQCLPRRGSMASRLLNAAILAHVDPDENGILQSSDAHTPNRPSLKFLYDDHLSPPGTISRSKKRKLIDPRKTAPYPDVRSAFIPLAPESPGSTRDRKPVSRWKPRMPAGFGVKHTNTTTRIITHEGDAADAARTDIIPLTLIPLEEHEALLRTKTERVSDDVLDTVNRRYQCPQQSGHAPLPMVALSTRTQCKKHERPDDRSEADPSRRMTLSSMLDAPLSASSPAPRAIAIDHNELANSNFVLPNTTRATSTHPASVLACNEPHFSSSSSSNRPPTSVLLQRDPGQGLLISRGIGTEPPDLADKSGSNGPRGRRLRPLASFLDAFRERARAAAQIHAAAASQVERSNK</sequence>
<feature type="compositionally biased region" description="Basic and acidic residues" evidence="1">
    <location>
        <begin position="352"/>
        <end position="364"/>
    </location>
</feature>